<keyword evidence="8" id="KW-1185">Reference proteome</keyword>
<evidence type="ECO:0000256" key="1">
    <source>
        <dbReference type="ARBA" id="ARBA00007074"/>
    </source>
</evidence>
<comment type="caution">
    <text evidence="7">The sequence shown here is derived from an EMBL/GenBank/DDBJ whole genome shotgun (WGS) entry which is preliminary data.</text>
</comment>
<keyword evidence="2" id="KW-0645">Protease</keyword>
<dbReference type="GO" id="GO:0008234">
    <property type="term" value="F:cysteine-type peptidase activity"/>
    <property type="evidence" value="ECO:0007669"/>
    <property type="project" value="UniProtKB-KW"/>
</dbReference>
<feature type="domain" description="NlpC/P60" evidence="6">
    <location>
        <begin position="215"/>
        <end position="336"/>
    </location>
</feature>
<dbReference type="PANTHER" id="PTHR47359:SF3">
    <property type="entry name" value="NLP_P60 DOMAIN-CONTAINING PROTEIN-RELATED"/>
    <property type="match status" value="1"/>
</dbReference>
<evidence type="ECO:0000313" key="7">
    <source>
        <dbReference type="EMBL" id="GIH05874.1"/>
    </source>
</evidence>
<dbReference type="Gene3D" id="3.90.1720.10">
    <property type="entry name" value="endopeptidase domain like (from Nostoc punctiforme)"/>
    <property type="match status" value="1"/>
</dbReference>
<dbReference type="InterPro" id="IPR000064">
    <property type="entry name" value="NLP_P60_dom"/>
</dbReference>
<dbReference type="SUPFAM" id="SSF54001">
    <property type="entry name" value="Cysteine proteinases"/>
    <property type="match status" value="1"/>
</dbReference>
<protein>
    <recommendedName>
        <fullName evidence="6">NlpC/P60 domain-containing protein</fullName>
    </recommendedName>
</protein>
<dbReference type="AlphaFoldDB" id="A0A8J3VG16"/>
<dbReference type="InterPro" id="IPR051794">
    <property type="entry name" value="PG_Endopeptidase_C40"/>
</dbReference>
<proteinExistence type="inferred from homology"/>
<reference evidence="7" key="1">
    <citation type="submission" date="2021-01" db="EMBL/GenBank/DDBJ databases">
        <title>Whole genome shotgun sequence of Rhizocola hellebori NBRC 109834.</title>
        <authorList>
            <person name="Komaki H."/>
            <person name="Tamura T."/>
        </authorList>
    </citation>
    <scope>NUCLEOTIDE SEQUENCE</scope>
    <source>
        <strain evidence="7">NBRC 109834</strain>
    </source>
</reference>
<evidence type="ECO:0000256" key="3">
    <source>
        <dbReference type="ARBA" id="ARBA00022801"/>
    </source>
</evidence>
<keyword evidence="4" id="KW-0788">Thiol protease</keyword>
<evidence type="ECO:0000313" key="8">
    <source>
        <dbReference type="Proteomes" id="UP000612899"/>
    </source>
</evidence>
<feature type="signal peptide" evidence="5">
    <location>
        <begin position="1"/>
        <end position="36"/>
    </location>
</feature>
<organism evidence="7 8">
    <name type="scientific">Rhizocola hellebori</name>
    <dbReference type="NCBI Taxonomy" id="1392758"/>
    <lineage>
        <taxon>Bacteria</taxon>
        <taxon>Bacillati</taxon>
        <taxon>Actinomycetota</taxon>
        <taxon>Actinomycetes</taxon>
        <taxon>Micromonosporales</taxon>
        <taxon>Micromonosporaceae</taxon>
        <taxon>Rhizocola</taxon>
    </lineage>
</organism>
<evidence type="ECO:0000256" key="2">
    <source>
        <dbReference type="ARBA" id="ARBA00022670"/>
    </source>
</evidence>
<name>A0A8J3VG16_9ACTN</name>
<dbReference type="PANTHER" id="PTHR47359">
    <property type="entry name" value="PEPTIDOGLYCAN DL-ENDOPEPTIDASE CWLO"/>
    <property type="match status" value="1"/>
</dbReference>
<comment type="similarity">
    <text evidence="1">Belongs to the peptidase C40 family.</text>
</comment>
<feature type="chain" id="PRO_5035266966" description="NlpC/P60 domain-containing protein" evidence="5">
    <location>
        <begin position="37"/>
        <end position="336"/>
    </location>
</feature>
<dbReference type="PROSITE" id="PS51935">
    <property type="entry name" value="NLPC_P60"/>
    <property type="match status" value="1"/>
</dbReference>
<gene>
    <name evidence="7" type="ORF">Rhe02_39410</name>
</gene>
<evidence type="ECO:0000256" key="5">
    <source>
        <dbReference type="SAM" id="SignalP"/>
    </source>
</evidence>
<dbReference type="GO" id="GO:0006508">
    <property type="term" value="P:proteolysis"/>
    <property type="evidence" value="ECO:0007669"/>
    <property type="project" value="UniProtKB-KW"/>
</dbReference>
<evidence type="ECO:0000256" key="4">
    <source>
        <dbReference type="ARBA" id="ARBA00022807"/>
    </source>
</evidence>
<accession>A0A8J3VG16</accession>
<dbReference type="Pfam" id="PF00877">
    <property type="entry name" value="NLPC_P60"/>
    <property type="match status" value="1"/>
</dbReference>
<dbReference type="Gene3D" id="6.10.250.3150">
    <property type="match status" value="1"/>
</dbReference>
<sequence>MCSHLKRHRPLTARTFLLTLLATIALVVGTAGHAHADPSPQEYEDMIDKKWNEIEPIIEEHNGVKIKLDLERKKAEALAVQLAPLEQEVLKSRAKAGIYADYMYKGGQAAGINAMLQSGDPSVMADRLMSMDNVSRHFNTRIEEVMVAKNKLDEAKRPLDLLVAQLAAAEADQAARIKLIDDEIKKLDELRFKAYGSGTGIGELRPVPCPVSYPGGDAAKVMEFACSQIGKMYKFATDGPNTYDCSGLVKAAWAQVGINLPHQSRAQRSSTKAISRSELRPGDIIFFYSPIHHVGLYAGKVDGVDWMVHANRAGVPLHMRSIDKAGPITGYGRVGG</sequence>
<keyword evidence="5" id="KW-0732">Signal</keyword>
<dbReference type="Proteomes" id="UP000612899">
    <property type="component" value="Unassembled WGS sequence"/>
</dbReference>
<dbReference type="EMBL" id="BONY01000022">
    <property type="protein sequence ID" value="GIH05874.1"/>
    <property type="molecule type" value="Genomic_DNA"/>
</dbReference>
<evidence type="ECO:0000259" key="6">
    <source>
        <dbReference type="PROSITE" id="PS51935"/>
    </source>
</evidence>
<dbReference type="InterPro" id="IPR038765">
    <property type="entry name" value="Papain-like_cys_pep_sf"/>
</dbReference>
<keyword evidence="3" id="KW-0378">Hydrolase</keyword>